<dbReference type="Pfam" id="PF03704">
    <property type="entry name" value="BTAD"/>
    <property type="match status" value="1"/>
</dbReference>
<accession>A0ABN3V5J9</accession>
<proteinExistence type="inferred from homology"/>
<name>A0ABN3V5J9_9PSEU</name>
<evidence type="ECO:0000313" key="7">
    <source>
        <dbReference type="EMBL" id="GAA2777133.1"/>
    </source>
</evidence>
<dbReference type="Proteomes" id="UP001500979">
    <property type="component" value="Unassembled WGS sequence"/>
</dbReference>
<dbReference type="PROSITE" id="PS51755">
    <property type="entry name" value="OMPR_PHOB"/>
    <property type="match status" value="1"/>
</dbReference>
<comment type="similarity">
    <text evidence="1">Belongs to the AfsR/DnrI/RedD regulatory family.</text>
</comment>
<dbReference type="InterPro" id="IPR016032">
    <property type="entry name" value="Sig_transdc_resp-reg_C-effctor"/>
</dbReference>
<protein>
    <submittedName>
        <fullName evidence="7">AfsR/SARP family transcriptional regulator</fullName>
    </submittedName>
</protein>
<reference evidence="7 8" key="1">
    <citation type="journal article" date="2019" name="Int. J. Syst. Evol. Microbiol.">
        <title>The Global Catalogue of Microorganisms (GCM) 10K type strain sequencing project: providing services to taxonomists for standard genome sequencing and annotation.</title>
        <authorList>
            <consortium name="The Broad Institute Genomics Platform"/>
            <consortium name="The Broad Institute Genome Sequencing Center for Infectious Disease"/>
            <person name="Wu L."/>
            <person name="Ma J."/>
        </authorList>
    </citation>
    <scope>NUCLEOTIDE SEQUENCE [LARGE SCALE GENOMIC DNA]</scope>
    <source>
        <strain evidence="7 8">JCM 9383</strain>
    </source>
</reference>
<dbReference type="InterPro" id="IPR036388">
    <property type="entry name" value="WH-like_DNA-bd_sf"/>
</dbReference>
<evidence type="ECO:0000259" key="6">
    <source>
        <dbReference type="PROSITE" id="PS51755"/>
    </source>
</evidence>
<dbReference type="PANTHER" id="PTHR35807">
    <property type="entry name" value="TRANSCRIPTIONAL REGULATOR REDD-RELATED"/>
    <property type="match status" value="1"/>
</dbReference>
<dbReference type="SUPFAM" id="SSF46894">
    <property type="entry name" value="C-terminal effector domain of the bipartite response regulators"/>
    <property type="match status" value="1"/>
</dbReference>
<dbReference type="Gene3D" id="1.25.40.10">
    <property type="entry name" value="Tetratricopeptide repeat domain"/>
    <property type="match status" value="1"/>
</dbReference>
<evidence type="ECO:0000256" key="4">
    <source>
        <dbReference type="ARBA" id="ARBA00023163"/>
    </source>
</evidence>
<evidence type="ECO:0000256" key="1">
    <source>
        <dbReference type="ARBA" id="ARBA00005820"/>
    </source>
</evidence>
<dbReference type="SMART" id="SM01043">
    <property type="entry name" value="BTAD"/>
    <property type="match status" value="1"/>
</dbReference>
<dbReference type="InterPro" id="IPR011990">
    <property type="entry name" value="TPR-like_helical_dom_sf"/>
</dbReference>
<evidence type="ECO:0000256" key="3">
    <source>
        <dbReference type="ARBA" id="ARBA00023125"/>
    </source>
</evidence>
<feature type="DNA-binding region" description="OmpR/PhoB-type" evidence="5">
    <location>
        <begin position="1"/>
        <end position="57"/>
    </location>
</feature>
<keyword evidence="2" id="KW-0805">Transcription regulation</keyword>
<feature type="domain" description="OmpR/PhoB-type" evidence="6">
    <location>
        <begin position="1"/>
        <end position="57"/>
    </location>
</feature>
<dbReference type="InterPro" id="IPR001867">
    <property type="entry name" value="OmpR/PhoB-type_DNA-bd"/>
</dbReference>
<evidence type="ECO:0000256" key="5">
    <source>
        <dbReference type="PROSITE-ProRule" id="PRU01091"/>
    </source>
</evidence>
<organism evidence="7 8">
    <name type="scientific">Saccharopolyspora taberi</name>
    <dbReference type="NCBI Taxonomy" id="60895"/>
    <lineage>
        <taxon>Bacteria</taxon>
        <taxon>Bacillati</taxon>
        <taxon>Actinomycetota</taxon>
        <taxon>Actinomycetes</taxon>
        <taxon>Pseudonocardiales</taxon>
        <taxon>Pseudonocardiaceae</taxon>
        <taxon>Saccharopolyspora</taxon>
    </lineage>
</organism>
<dbReference type="PANTHER" id="PTHR35807:SF1">
    <property type="entry name" value="TRANSCRIPTIONAL REGULATOR REDD"/>
    <property type="match status" value="1"/>
</dbReference>
<gene>
    <name evidence="7" type="ORF">GCM10010470_07630</name>
</gene>
<evidence type="ECO:0000256" key="2">
    <source>
        <dbReference type="ARBA" id="ARBA00023015"/>
    </source>
</evidence>
<dbReference type="SUPFAM" id="SSF48452">
    <property type="entry name" value="TPR-like"/>
    <property type="match status" value="1"/>
</dbReference>
<sequence>MGINDLIDELWEESPPETATATIRTHIYHLRQLFRDCPAADGSSPVVTGQRGYQLQWPEDDIDATRFTRLVKTGEKLLENGEPAKAASALADGLALWRGRALSGVQCGPLLRKHAVHLEEARNHALELRIEADLQLGQHRRLLPELKGLVAANPLNEWFHARYIEALHRCGRRSDALRALAALRKLLREELGLDPSLEIQRLQLQILSGRDVPTRPAPAL</sequence>
<evidence type="ECO:0000313" key="8">
    <source>
        <dbReference type="Proteomes" id="UP001500979"/>
    </source>
</evidence>
<dbReference type="InterPro" id="IPR051677">
    <property type="entry name" value="AfsR-DnrI-RedD_regulator"/>
</dbReference>
<keyword evidence="3 5" id="KW-0238">DNA-binding</keyword>
<comment type="caution">
    <text evidence="7">The sequence shown here is derived from an EMBL/GenBank/DDBJ whole genome shotgun (WGS) entry which is preliminary data.</text>
</comment>
<dbReference type="InterPro" id="IPR005158">
    <property type="entry name" value="BTAD"/>
</dbReference>
<dbReference type="Gene3D" id="1.10.10.10">
    <property type="entry name" value="Winged helix-like DNA-binding domain superfamily/Winged helix DNA-binding domain"/>
    <property type="match status" value="1"/>
</dbReference>
<dbReference type="CDD" id="cd15831">
    <property type="entry name" value="BTAD"/>
    <property type="match status" value="1"/>
</dbReference>
<keyword evidence="8" id="KW-1185">Reference proteome</keyword>
<dbReference type="EMBL" id="BAAAUX010000003">
    <property type="protein sequence ID" value="GAA2777133.1"/>
    <property type="molecule type" value="Genomic_DNA"/>
</dbReference>
<keyword evidence="4" id="KW-0804">Transcription</keyword>